<dbReference type="EMBL" id="CAJOBO010006835">
    <property type="protein sequence ID" value="CAF4566621.1"/>
    <property type="molecule type" value="Genomic_DNA"/>
</dbReference>
<accession>A0A821AIX5</accession>
<dbReference type="Proteomes" id="UP000663851">
    <property type="component" value="Unassembled WGS sequence"/>
</dbReference>
<dbReference type="AlphaFoldDB" id="A0A821AIX5"/>
<dbReference type="Proteomes" id="UP000663873">
    <property type="component" value="Unassembled WGS sequence"/>
</dbReference>
<evidence type="ECO:0000313" key="2">
    <source>
        <dbReference type="EMBL" id="CAF4577721.1"/>
    </source>
</evidence>
<evidence type="ECO:0000313" key="1">
    <source>
        <dbReference type="EMBL" id="CAF4566621.1"/>
    </source>
</evidence>
<gene>
    <name evidence="1" type="ORF">HFQ381_LOCUS31773</name>
    <name evidence="2" type="ORF">UJA718_LOCUS30528</name>
</gene>
<keyword evidence="3" id="KW-1185">Reference proteome</keyword>
<protein>
    <submittedName>
        <fullName evidence="2">Uncharacterized protein</fullName>
    </submittedName>
</protein>
<sequence>MIQYYGRISSGLYTDKQGRKTEIVIAITAEALSETHDADSPVVCKAARGFKSSKSASSSCADAQHR</sequence>
<reference evidence="2" key="1">
    <citation type="submission" date="2021-02" db="EMBL/GenBank/DDBJ databases">
        <authorList>
            <person name="Nowell W R."/>
        </authorList>
    </citation>
    <scope>NUCLEOTIDE SEQUENCE</scope>
</reference>
<organism evidence="2 3">
    <name type="scientific">Rotaria socialis</name>
    <dbReference type="NCBI Taxonomy" id="392032"/>
    <lineage>
        <taxon>Eukaryota</taxon>
        <taxon>Metazoa</taxon>
        <taxon>Spiralia</taxon>
        <taxon>Gnathifera</taxon>
        <taxon>Rotifera</taxon>
        <taxon>Eurotatoria</taxon>
        <taxon>Bdelloidea</taxon>
        <taxon>Philodinida</taxon>
        <taxon>Philodinidae</taxon>
        <taxon>Rotaria</taxon>
    </lineage>
</organism>
<dbReference type="EMBL" id="CAJOBP010014565">
    <property type="protein sequence ID" value="CAF4577721.1"/>
    <property type="molecule type" value="Genomic_DNA"/>
</dbReference>
<comment type="caution">
    <text evidence="2">The sequence shown here is derived from an EMBL/GenBank/DDBJ whole genome shotgun (WGS) entry which is preliminary data.</text>
</comment>
<name>A0A821AIX5_9BILA</name>
<proteinExistence type="predicted"/>
<evidence type="ECO:0000313" key="3">
    <source>
        <dbReference type="Proteomes" id="UP000663873"/>
    </source>
</evidence>